<dbReference type="HOGENOM" id="CLU_2320644_0_0_1"/>
<accession>F0XLW2</accession>
<reference evidence="1 2" key="1">
    <citation type="journal article" date="2011" name="Proc. Natl. Acad. Sci. U.S.A.">
        <title>Genome and transcriptome analyses of the mountain pine beetle-fungal symbiont Grosmannia clavigera, a lodgepole pine pathogen.</title>
        <authorList>
            <person name="DiGuistini S."/>
            <person name="Wang Y."/>
            <person name="Liao N.Y."/>
            <person name="Taylor G."/>
            <person name="Tanguay P."/>
            <person name="Feau N."/>
            <person name="Henrissat B."/>
            <person name="Chan S.K."/>
            <person name="Hesse-Orce U."/>
            <person name="Alamouti S.M."/>
            <person name="Tsui C.K.M."/>
            <person name="Docking R.T."/>
            <person name="Levasseur A."/>
            <person name="Haridas S."/>
            <person name="Robertson G."/>
            <person name="Birol I."/>
            <person name="Holt R.A."/>
            <person name="Marra M.A."/>
            <person name="Hamelin R.C."/>
            <person name="Hirst M."/>
            <person name="Jones S.J.M."/>
            <person name="Bohlmann J."/>
            <person name="Breuil C."/>
        </authorList>
    </citation>
    <scope>NUCLEOTIDE SEQUENCE [LARGE SCALE GENOMIC DNA]</scope>
    <source>
        <strain evidence="2">kw1407 / UAMH 11150</strain>
    </source>
</reference>
<dbReference type="EMBL" id="GL629794">
    <property type="protein sequence ID" value="EFX01366.1"/>
    <property type="molecule type" value="Genomic_DNA"/>
</dbReference>
<dbReference type="GeneID" id="25979727"/>
<evidence type="ECO:0000313" key="1">
    <source>
        <dbReference type="EMBL" id="EFX01366.1"/>
    </source>
</evidence>
<protein>
    <submittedName>
        <fullName evidence="1">Uncharacterized protein</fullName>
    </submittedName>
</protein>
<evidence type="ECO:0000313" key="2">
    <source>
        <dbReference type="Proteomes" id="UP000007796"/>
    </source>
</evidence>
<proteinExistence type="predicted"/>
<gene>
    <name evidence="1" type="ORF">CMQ_6308</name>
</gene>
<organism evidence="2">
    <name type="scientific">Grosmannia clavigera (strain kw1407 / UAMH 11150)</name>
    <name type="common">Blue stain fungus</name>
    <name type="synonym">Graphiocladiella clavigera</name>
    <dbReference type="NCBI Taxonomy" id="655863"/>
    <lineage>
        <taxon>Eukaryota</taxon>
        <taxon>Fungi</taxon>
        <taxon>Dikarya</taxon>
        <taxon>Ascomycota</taxon>
        <taxon>Pezizomycotina</taxon>
        <taxon>Sordariomycetes</taxon>
        <taxon>Sordariomycetidae</taxon>
        <taxon>Ophiostomatales</taxon>
        <taxon>Ophiostomataceae</taxon>
        <taxon>Leptographium</taxon>
    </lineage>
</organism>
<keyword evidence="2" id="KW-1185">Reference proteome</keyword>
<name>F0XLW2_GROCL</name>
<sequence length="99" mass="10796">MGHQVSFTFFFQIECTGGLQTFLHHLILQGFQSLEKIQASVEGLFRLGIWLGVSEICLVMDCGSSLLGGGFDTAAAEVIYAAGCEWCMASGWVEKGDWL</sequence>
<dbReference type="AlphaFoldDB" id="F0XLW2"/>
<dbReference type="InParanoid" id="F0XLW2"/>
<dbReference type="Proteomes" id="UP000007796">
    <property type="component" value="Unassembled WGS sequence"/>
</dbReference>
<dbReference type="RefSeq" id="XP_014170848.1">
    <property type="nucleotide sequence ID" value="XM_014315373.1"/>
</dbReference>